<accession>A0AAN7YZR9</accession>
<organism evidence="5 6">
    <name type="scientific">Dictyostelium firmibasis</name>
    <dbReference type="NCBI Taxonomy" id="79012"/>
    <lineage>
        <taxon>Eukaryota</taxon>
        <taxon>Amoebozoa</taxon>
        <taxon>Evosea</taxon>
        <taxon>Eumycetozoa</taxon>
        <taxon>Dictyostelia</taxon>
        <taxon>Dictyosteliales</taxon>
        <taxon>Dictyosteliaceae</taxon>
        <taxon>Dictyostelium</taxon>
    </lineage>
</organism>
<keyword evidence="6" id="KW-1185">Reference proteome</keyword>
<feature type="domain" description="CBS" evidence="4">
    <location>
        <begin position="107"/>
        <end position="165"/>
    </location>
</feature>
<comment type="caution">
    <text evidence="5">The sequence shown here is derived from an EMBL/GenBank/DDBJ whole genome shotgun (WGS) entry which is preliminary data.</text>
</comment>
<protein>
    <recommendedName>
        <fullName evidence="4">CBS domain-containing protein</fullName>
    </recommendedName>
</protein>
<evidence type="ECO:0000259" key="4">
    <source>
        <dbReference type="PROSITE" id="PS51371"/>
    </source>
</evidence>
<feature type="domain" description="CBS" evidence="4">
    <location>
        <begin position="183"/>
        <end position="241"/>
    </location>
</feature>
<proteinExistence type="predicted"/>
<dbReference type="EMBL" id="JAVFKY010000003">
    <property type="protein sequence ID" value="KAK5578765.1"/>
    <property type="molecule type" value="Genomic_DNA"/>
</dbReference>
<dbReference type="PANTHER" id="PTHR13780">
    <property type="entry name" value="AMP-ACTIVATED PROTEIN KINASE, GAMMA REGULATORY SUBUNIT"/>
    <property type="match status" value="1"/>
</dbReference>
<dbReference type="SUPFAM" id="SSF54631">
    <property type="entry name" value="CBS-domain pair"/>
    <property type="match status" value="2"/>
</dbReference>
<keyword evidence="1" id="KW-0677">Repeat</keyword>
<evidence type="ECO:0000256" key="3">
    <source>
        <dbReference type="PROSITE-ProRule" id="PRU00703"/>
    </source>
</evidence>
<dbReference type="Gene3D" id="3.10.580.10">
    <property type="entry name" value="CBS-domain"/>
    <property type="match status" value="2"/>
</dbReference>
<feature type="domain" description="CBS" evidence="4">
    <location>
        <begin position="256"/>
        <end position="313"/>
    </location>
</feature>
<dbReference type="InterPro" id="IPR000644">
    <property type="entry name" value="CBS_dom"/>
</dbReference>
<dbReference type="InterPro" id="IPR050511">
    <property type="entry name" value="AMPK_gamma/SDS23_families"/>
</dbReference>
<evidence type="ECO:0000313" key="5">
    <source>
        <dbReference type="EMBL" id="KAK5578765.1"/>
    </source>
</evidence>
<evidence type="ECO:0000313" key="6">
    <source>
        <dbReference type="Proteomes" id="UP001344447"/>
    </source>
</evidence>
<gene>
    <name evidence="5" type="ORF">RB653_008438</name>
</gene>
<dbReference type="Proteomes" id="UP001344447">
    <property type="component" value="Unassembled WGS sequence"/>
</dbReference>
<dbReference type="PROSITE" id="PS51371">
    <property type="entry name" value="CBS"/>
    <property type="match status" value="3"/>
</dbReference>
<reference evidence="5 6" key="1">
    <citation type="submission" date="2023-11" db="EMBL/GenBank/DDBJ databases">
        <title>Dfirmibasis_genome.</title>
        <authorList>
            <person name="Edelbroek B."/>
            <person name="Kjellin J."/>
            <person name="Jerlstrom-Hultqvist J."/>
            <person name="Soderbom F."/>
        </authorList>
    </citation>
    <scope>NUCLEOTIDE SEQUENCE [LARGE SCALE GENOMIC DNA]</scope>
    <source>
        <strain evidence="5 6">TNS-C-14</strain>
    </source>
</reference>
<dbReference type="SMART" id="SM00116">
    <property type="entry name" value="CBS"/>
    <property type="match status" value="3"/>
</dbReference>
<dbReference type="AlphaFoldDB" id="A0AAN7YZR9"/>
<dbReference type="InterPro" id="IPR046342">
    <property type="entry name" value="CBS_dom_sf"/>
</dbReference>
<keyword evidence="2 3" id="KW-0129">CBS domain</keyword>
<dbReference type="Pfam" id="PF00571">
    <property type="entry name" value="CBS"/>
    <property type="match status" value="3"/>
</dbReference>
<sequence>MELLKTLRASSPVFPNDSSVIKAVSMTDTIDVALKQLISNSILSAPVYNPNEKKYYCFFSMLDLIKEIVTTSTTQHWEQEGDISTVLLDLQDRKLFKKSIVADICDSSKRDPFIVVDSETMLDNVTGLMVKNNIRRVAVLNQKGELCNIITNSRIIECISHLFAMDKELEQLGKKSIKEMKIGTSDVISISSDKKAWDAFKLISKMGVSGVGVTDPQGKLIGSISDSDLKIIKPKFQYLQLLHLPVSEYLAALKKVTDNNYIYCKPSDTFKSVVENVAEKRAHRVFVVNENHHPIGVVSLQDILEQIVIHHKK</sequence>
<name>A0AAN7YZR9_9MYCE</name>
<evidence type="ECO:0000256" key="1">
    <source>
        <dbReference type="ARBA" id="ARBA00022737"/>
    </source>
</evidence>
<dbReference type="PANTHER" id="PTHR13780:SF25">
    <property type="entry name" value="CBS DOMAIN-CONTAINING PROTEIN"/>
    <property type="match status" value="1"/>
</dbReference>
<evidence type="ECO:0000256" key="2">
    <source>
        <dbReference type="ARBA" id="ARBA00023122"/>
    </source>
</evidence>
<dbReference type="CDD" id="cd02205">
    <property type="entry name" value="CBS_pair_SF"/>
    <property type="match status" value="2"/>
</dbReference>